<evidence type="ECO:0008006" key="6">
    <source>
        <dbReference type="Google" id="ProtNLM"/>
    </source>
</evidence>
<proteinExistence type="predicted"/>
<evidence type="ECO:0000313" key="5">
    <source>
        <dbReference type="Proteomes" id="UP000515550"/>
    </source>
</evidence>
<dbReference type="EMBL" id="LR865386">
    <property type="protein sequence ID" value="CAD2090182.1"/>
    <property type="molecule type" value="Genomic_DNA"/>
</dbReference>
<dbReference type="Proteomes" id="UP000515550">
    <property type="component" value="Chromosome PVBDA_08"/>
</dbReference>
<sequence>MCVNFLCKWICNNKIRSILFFLFSFVLRKMATNSEETCALGNEELKKIYYENFIDELNDEELMYKKTVEDLFYIYKSFGFIYSIIKKANLLLNKESFDMFLKSLVSFIDELVLSNPNIFDQDLSNLNINYINKEDNSFQNKKKRKIDSEDIYKVDNVSDNQAGKNDDNIGLSNSVENNNFMTLMSKRYIEELLKDISNISQEFSSTKCEDFLFIINNILKMKNNIVVDHAKNRIDKIKNTLNIGKHIFTQEENIDISNSTNGGDEKTVRIYDYIDEMIKKLEQIEPTITSIIFKQNFWYKQIMNKSEYDSLNSVLNLDIDTLNEKTEETYDEVINLLGDKMTSNKDILAAKNKLERIKISYDAEIQRKQQQEMEMLKKLEDKRKAVQFIIDRYDEYTWFDKNSPKKHSFYILGINPRNITEEQLKYFGKRLKHILHPDKEPNPEWKQKAESAFKEASLAILGCQKEFKTKILKTLEPGPPAPYLSLIGIENTSQTPESPKSPQQNLPSSSTTSPNTSLPQYYPTHAYYPKFDLKCVDQKIGTILIDIKCPVQLGVIKKVIVYAHRPIYGAEPISLIPEDIYISHKNEMDVNIKNFNQNIEARIDYVQPLEIAASTKYYIGIQLIAERGNTMINWNSIHITLHKFSNKNIIKKLLLSFKNASFINQAQLNVILSNENKDDMTAFLNECITKAKAWAQTV</sequence>
<protein>
    <recommendedName>
        <fullName evidence="6">DnaJ protein</fullName>
    </recommendedName>
</protein>
<feature type="region of interest" description="Disordered" evidence="2">
    <location>
        <begin position="492"/>
        <end position="518"/>
    </location>
</feature>
<evidence type="ECO:0000256" key="3">
    <source>
        <dbReference type="SAM" id="SignalP"/>
    </source>
</evidence>
<evidence type="ECO:0000256" key="2">
    <source>
        <dbReference type="SAM" id="MobiDB-lite"/>
    </source>
</evidence>
<keyword evidence="3" id="KW-0732">Signal</keyword>
<feature type="compositionally biased region" description="Low complexity" evidence="2">
    <location>
        <begin position="501"/>
        <end position="518"/>
    </location>
</feature>
<dbReference type="InterPro" id="IPR036869">
    <property type="entry name" value="J_dom_sf"/>
</dbReference>
<dbReference type="AlphaFoldDB" id="A0A6V7S3J7"/>
<reference evidence="4 5" key="1">
    <citation type="submission" date="2020-08" db="EMBL/GenBank/DDBJ databases">
        <authorList>
            <person name="Ramaprasad A."/>
        </authorList>
    </citation>
    <scope>NUCLEOTIDE SEQUENCE [LARGE SCALE GENOMIC DNA]</scope>
</reference>
<dbReference type="SUPFAM" id="SSF46565">
    <property type="entry name" value="Chaperone J-domain"/>
    <property type="match status" value="1"/>
</dbReference>
<feature type="chain" id="PRO_5027831639" description="DnaJ protein" evidence="3">
    <location>
        <begin position="32"/>
        <end position="698"/>
    </location>
</feature>
<evidence type="ECO:0000313" key="4">
    <source>
        <dbReference type="EMBL" id="CAD2090182.1"/>
    </source>
</evidence>
<accession>A0A6V7S3J7</accession>
<organism evidence="4 5">
    <name type="scientific">Plasmodium vinckei brucechwatti</name>
    <dbReference type="NCBI Taxonomy" id="119398"/>
    <lineage>
        <taxon>Eukaryota</taxon>
        <taxon>Sar</taxon>
        <taxon>Alveolata</taxon>
        <taxon>Apicomplexa</taxon>
        <taxon>Aconoidasida</taxon>
        <taxon>Haemosporida</taxon>
        <taxon>Plasmodiidae</taxon>
        <taxon>Plasmodium</taxon>
        <taxon>Plasmodium (Vinckeia)</taxon>
    </lineage>
</organism>
<dbReference type="VEuPathDB" id="PlasmoDB:PVBDA_0801810"/>
<evidence type="ECO:0000256" key="1">
    <source>
        <dbReference type="SAM" id="Coils"/>
    </source>
</evidence>
<feature type="signal peptide" evidence="3">
    <location>
        <begin position="1"/>
        <end position="31"/>
    </location>
</feature>
<feature type="coiled-coil region" evidence="1">
    <location>
        <begin position="351"/>
        <end position="385"/>
    </location>
</feature>
<keyword evidence="1" id="KW-0175">Coiled coil</keyword>
<name>A0A6V7S3J7_PLAVN</name>
<gene>
    <name evidence="4" type="ORF">PVBDA_0801810</name>
</gene>